<comment type="subunit">
    <text evidence="4">Component of the Mediator complex.</text>
</comment>
<gene>
    <name evidence="4" type="primary">MED11</name>
    <name evidence="6" type="ORF">B0T10DRAFT_40635</name>
</gene>
<feature type="region of interest" description="Disordered" evidence="5">
    <location>
        <begin position="112"/>
        <end position="133"/>
    </location>
</feature>
<dbReference type="EMBL" id="JAGPYM010000010">
    <property type="protein sequence ID" value="KAH6889791.1"/>
    <property type="molecule type" value="Genomic_DNA"/>
</dbReference>
<keyword evidence="3 4" id="KW-0539">Nucleus</keyword>
<evidence type="ECO:0000256" key="2">
    <source>
        <dbReference type="ARBA" id="ARBA00008186"/>
    </source>
</evidence>
<feature type="region of interest" description="Disordered" evidence="5">
    <location>
        <begin position="1"/>
        <end position="20"/>
    </location>
</feature>
<evidence type="ECO:0000256" key="5">
    <source>
        <dbReference type="SAM" id="MobiDB-lite"/>
    </source>
</evidence>
<dbReference type="GO" id="GO:0006357">
    <property type="term" value="P:regulation of transcription by RNA polymerase II"/>
    <property type="evidence" value="ECO:0007669"/>
    <property type="project" value="InterPro"/>
</dbReference>
<dbReference type="InterPro" id="IPR019404">
    <property type="entry name" value="Mediator_Med11"/>
</dbReference>
<reference evidence="6 7" key="1">
    <citation type="journal article" date="2021" name="Nat. Commun.">
        <title>Genetic determinants of endophytism in the Arabidopsis root mycobiome.</title>
        <authorList>
            <person name="Mesny F."/>
            <person name="Miyauchi S."/>
            <person name="Thiergart T."/>
            <person name="Pickel B."/>
            <person name="Atanasova L."/>
            <person name="Karlsson M."/>
            <person name="Huettel B."/>
            <person name="Barry K.W."/>
            <person name="Haridas S."/>
            <person name="Chen C."/>
            <person name="Bauer D."/>
            <person name="Andreopoulos W."/>
            <person name="Pangilinan J."/>
            <person name="LaButti K."/>
            <person name="Riley R."/>
            <person name="Lipzen A."/>
            <person name="Clum A."/>
            <person name="Drula E."/>
            <person name="Henrissat B."/>
            <person name="Kohler A."/>
            <person name="Grigoriev I.V."/>
            <person name="Martin F.M."/>
            <person name="Hacquard S."/>
        </authorList>
    </citation>
    <scope>NUCLEOTIDE SEQUENCE [LARGE SCALE GENOMIC DNA]</scope>
    <source>
        <strain evidence="6 7">MPI-CAGE-CH-0241</strain>
    </source>
</reference>
<accession>A0A9P8W7A3</accession>
<comment type="subcellular location">
    <subcellularLocation>
        <location evidence="1 4">Nucleus</location>
    </subcellularLocation>
</comment>
<dbReference type="Gene3D" id="1.10.287.3490">
    <property type="match status" value="1"/>
</dbReference>
<proteinExistence type="inferred from homology"/>
<keyword evidence="4" id="KW-0804">Transcription</keyword>
<dbReference type="Pfam" id="PF10280">
    <property type="entry name" value="Med11"/>
    <property type="match status" value="1"/>
</dbReference>
<keyword evidence="7" id="KW-1185">Reference proteome</keyword>
<dbReference type="Proteomes" id="UP000777438">
    <property type="component" value="Unassembled WGS sequence"/>
</dbReference>
<sequence length="177" mass="19096">MEHSQDVSMGNNGEAPKQEPFTVEENIKQLNEIDKCIVQLMSHTATALNALTLPVNPAGNQSADGAAPPLDAPAQKEAFRNSTDSFLTTLHTIDVKIKRQVMALEEAGIVNLTNPQRQDPSGPAKPSLKPSGAGAIGNLDVGWLNSRGTRVERDMEAELWGKAKDLLEKEGHSMTMD</sequence>
<dbReference type="GO" id="GO:0016592">
    <property type="term" value="C:mediator complex"/>
    <property type="evidence" value="ECO:0007669"/>
    <property type="project" value="InterPro"/>
</dbReference>
<protein>
    <recommendedName>
        <fullName evidence="4">Mediator of RNA polymerase II transcription subunit 11</fullName>
    </recommendedName>
    <alternativeName>
        <fullName evidence="4">Mediator complex subunit 11</fullName>
    </alternativeName>
</protein>
<evidence type="ECO:0000256" key="3">
    <source>
        <dbReference type="ARBA" id="ARBA00023242"/>
    </source>
</evidence>
<dbReference type="AlphaFoldDB" id="A0A9P8W7A3"/>
<keyword evidence="4" id="KW-0010">Activator</keyword>
<dbReference type="GO" id="GO:0003712">
    <property type="term" value="F:transcription coregulator activity"/>
    <property type="evidence" value="ECO:0007669"/>
    <property type="project" value="InterPro"/>
</dbReference>
<evidence type="ECO:0000313" key="6">
    <source>
        <dbReference type="EMBL" id="KAH6889791.1"/>
    </source>
</evidence>
<evidence type="ECO:0000256" key="1">
    <source>
        <dbReference type="ARBA" id="ARBA00004123"/>
    </source>
</evidence>
<comment type="function">
    <text evidence="4">Component of the Mediator complex, a coactivator involved in the regulated transcription of nearly all RNA polymerase II-dependent genes. Mediator functions as a bridge to convey information from gene-specific regulatory proteins to the basal RNA polymerase II transcription machinery. Mediator is recruited to promoters by direct interactions with regulatory proteins and serves as a scaffold for the assembly of a functional pre-initiation complex with RNA polymerase II and the general transcription factors.</text>
</comment>
<keyword evidence="4" id="KW-0805">Transcription regulation</keyword>
<feature type="compositionally biased region" description="Polar residues" evidence="5">
    <location>
        <begin position="1"/>
        <end position="11"/>
    </location>
</feature>
<evidence type="ECO:0000313" key="7">
    <source>
        <dbReference type="Proteomes" id="UP000777438"/>
    </source>
</evidence>
<dbReference type="OrthoDB" id="5418434at2759"/>
<name>A0A9P8W7A3_9HYPO</name>
<comment type="caution">
    <text evidence="6">The sequence shown here is derived from an EMBL/GenBank/DDBJ whole genome shotgun (WGS) entry which is preliminary data.</text>
</comment>
<comment type="similarity">
    <text evidence="2 4">Belongs to the Mediator complex subunit 11 family.</text>
</comment>
<evidence type="ECO:0000256" key="4">
    <source>
        <dbReference type="RuleBase" id="RU364147"/>
    </source>
</evidence>
<organism evidence="6 7">
    <name type="scientific">Thelonectria olida</name>
    <dbReference type="NCBI Taxonomy" id="1576542"/>
    <lineage>
        <taxon>Eukaryota</taxon>
        <taxon>Fungi</taxon>
        <taxon>Dikarya</taxon>
        <taxon>Ascomycota</taxon>
        <taxon>Pezizomycotina</taxon>
        <taxon>Sordariomycetes</taxon>
        <taxon>Hypocreomycetidae</taxon>
        <taxon>Hypocreales</taxon>
        <taxon>Nectriaceae</taxon>
        <taxon>Thelonectria</taxon>
    </lineage>
</organism>